<dbReference type="Pfam" id="PF01551">
    <property type="entry name" value="Peptidase_M23"/>
    <property type="match status" value="1"/>
</dbReference>
<organism evidence="8 9">
    <name type="scientific">Candidatus Fonsibacter lacus</name>
    <dbReference type="NCBI Taxonomy" id="2576439"/>
    <lineage>
        <taxon>Bacteria</taxon>
        <taxon>Pseudomonadati</taxon>
        <taxon>Pseudomonadota</taxon>
        <taxon>Alphaproteobacteria</taxon>
        <taxon>Candidatus Pelagibacterales</taxon>
        <taxon>Candidatus Pelagibacterales incertae sedis</taxon>
        <taxon>Candidatus Fonsibacter</taxon>
    </lineage>
</organism>
<protein>
    <submittedName>
        <fullName evidence="8">M23 family metallopeptidase</fullName>
    </submittedName>
</protein>
<keyword evidence="5" id="KW-0862">Zinc</keyword>
<dbReference type="GO" id="GO:0006508">
    <property type="term" value="P:proteolysis"/>
    <property type="evidence" value="ECO:0007669"/>
    <property type="project" value="UniProtKB-KW"/>
</dbReference>
<dbReference type="GO" id="GO:0004222">
    <property type="term" value="F:metalloendopeptidase activity"/>
    <property type="evidence" value="ECO:0007669"/>
    <property type="project" value="TreeGrafter"/>
</dbReference>
<dbReference type="PANTHER" id="PTHR21666:SF288">
    <property type="entry name" value="CELL DIVISION PROTEIN YTFB"/>
    <property type="match status" value="1"/>
</dbReference>
<evidence type="ECO:0000259" key="7">
    <source>
        <dbReference type="Pfam" id="PF01551"/>
    </source>
</evidence>
<dbReference type="Gene3D" id="3.10.450.350">
    <property type="match status" value="1"/>
</dbReference>
<keyword evidence="3" id="KW-0479">Metal-binding</keyword>
<evidence type="ECO:0000256" key="4">
    <source>
        <dbReference type="ARBA" id="ARBA00022801"/>
    </source>
</evidence>
<evidence type="ECO:0000256" key="6">
    <source>
        <dbReference type="ARBA" id="ARBA00023049"/>
    </source>
</evidence>
<comment type="cofactor">
    <cofactor evidence="1">
        <name>Zn(2+)</name>
        <dbReference type="ChEBI" id="CHEBI:29105"/>
    </cofactor>
</comment>
<dbReference type="PANTHER" id="PTHR21666">
    <property type="entry name" value="PEPTIDASE-RELATED"/>
    <property type="match status" value="1"/>
</dbReference>
<comment type="caution">
    <text evidence="8">The sequence shown here is derived from an EMBL/GenBank/DDBJ whole genome shotgun (WGS) entry which is preliminary data.</text>
</comment>
<feature type="domain" description="M23ase beta-sheet core" evidence="7">
    <location>
        <begin position="242"/>
        <end position="337"/>
    </location>
</feature>
<sequence>KDFLFNQFNSGATKVEHKARNGDSIQKILYDQKISPTEVNNVLNALRREYNVGTLRNDQKVYLIVKKEKNGNFVSRLTVNIDNITSIHIFLNKDNVYETKRVTKILTKKNHFIETTIDRGIYRTAKQSGIENSIVAQFARLYGFEVDFQRDLKKNDKIKIFYERYLDDDGVSQRTGNIIYSEITNAEKNIILYRYEYPNGSIGYFTPEGKSIERSLMRTPINGAKLSSRYGFRIHPIIGYNQMHQGTDFAAPIGTPVMASGSGTVEYSGWKGGYGKFISIRHSPVYQTNYAHLQDYAKGIRRGARVQQGQVIGYLGSTGSSTGPHLHYEVVVNGKKENSQTLKLPSAAPLEGNNKNFFEIQKRNIDNLILEASKKK</sequence>
<dbReference type="CDD" id="cd12797">
    <property type="entry name" value="M23_peptidase"/>
    <property type="match status" value="1"/>
</dbReference>
<reference evidence="8" key="1">
    <citation type="submission" date="2018-10" db="EMBL/GenBank/DDBJ databases">
        <title>Iterative Subtractive Binning of Freshwater Chronoseries Metagenomes Recovers Nearly Complete Genomes from over Four Hundred Novel Species.</title>
        <authorList>
            <person name="Rodriguez-R L.M."/>
            <person name="Tsementzi D."/>
            <person name="Luo C."/>
            <person name="Konstantinidis K.T."/>
        </authorList>
    </citation>
    <scope>NUCLEOTIDE SEQUENCE</scope>
    <source>
        <strain evidence="8">WB8_1A_003</strain>
    </source>
</reference>
<dbReference type="Proteomes" id="UP000699985">
    <property type="component" value="Unassembled WGS sequence"/>
</dbReference>
<proteinExistence type="predicted"/>
<keyword evidence="4" id="KW-0378">Hydrolase</keyword>
<dbReference type="InterPro" id="IPR011055">
    <property type="entry name" value="Dup_hybrid_motif"/>
</dbReference>
<dbReference type="InterPro" id="IPR016047">
    <property type="entry name" value="M23ase_b-sheet_dom"/>
</dbReference>
<dbReference type="GO" id="GO:0046872">
    <property type="term" value="F:metal ion binding"/>
    <property type="evidence" value="ECO:0007669"/>
    <property type="project" value="UniProtKB-KW"/>
</dbReference>
<keyword evidence="6" id="KW-0482">Metalloprotease</keyword>
<dbReference type="SUPFAM" id="SSF51261">
    <property type="entry name" value="Duplicated hybrid motif"/>
    <property type="match status" value="1"/>
</dbReference>
<evidence type="ECO:0000256" key="5">
    <source>
        <dbReference type="ARBA" id="ARBA00022833"/>
    </source>
</evidence>
<feature type="non-terminal residue" evidence="8">
    <location>
        <position position="1"/>
    </location>
</feature>
<dbReference type="Gene3D" id="2.70.70.10">
    <property type="entry name" value="Glucose Permease (Domain IIA)"/>
    <property type="match status" value="1"/>
</dbReference>
<accession>A0A966HKH4</accession>
<evidence type="ECO:0000256" key="2">
    <source>
        <dbReference type="ARBA" id="ARBA00022670"/>
    </source>
</evidence>
<keyword evidence="2" id="KW-0645">Protease</keyword>
<dbReference type="AlphaFoldDB" id="A0A966HKH4"/>
<dbReference type="InterPro" id="IPR050570">
    <property type="entry name" value="Cell_wall_metabolism_enzyme"/>
</dbReference>
<evidence type="ECO:0000313" key="9">
    <source>
        <dbReference type="Proteomes" id="UP000699985"/>
    </source>
</evidence>
<evidence type="ECO:0000256" key="3">
    <source>
        <dbReference type="ARBA" id="ARBA00022723"/>
    </source>
</evidence>
<gene>
    <name evidence="8" type="ORF">EBX29_03495</name>
</gene>
<evidence type="ECO:0000256" key="1">
    <source>
        <dbReference type="ARBA" id="ARBA00001947"/>
    </source>
</evidence>
<evidence type="ECO:0000313" key="8">
    <source>
        <dbReference type="EMBL" id="NCU50815.1"/>
    </source>
</evidence>
<dbReference type="EMBL" id="RGMI01000179">
    <property type="protein sequence ID" value="NCU50815.1"/>
    <property type="molecule type" value="Genomic_DNA"/>
</dbReference>
<name>A0A966HKH4_9PROT</name>